<sequence>MAEESFLHNYLYLHPGENPITTLILPVLDYTNYYSWSRSMLTVLSAKNKIEFVLGNVRSPDKDKPEHAAWNRENNHGSSTLFP</sequence>
<dbReference type="EMBL" id="AP015034">
    <property type="protein sequence ID" value="BAT72764.1"/>
    <property type="molecule type" value="Genomic_DNA"/>
</dbReference>
<proteinExistence type="predicted"/>
<name>A0A0S3QWP8_PHAAN</name>
<dbReference type="AlphaFoldDB" id="A0A0S3QWP8"/>
<dbReference type="OrthoDB" id="1737256at2759"/>
<evidence type="ECO:0000259" key="2">
    <source>
        <dbReference type="Pfam" id="PF14244"/>
    </source>
</evidence>
<reference evidence="3 4" key="1">
    <citation type="journal article" date="2015" name="Sci. Rep.">
        <title>The power of single molecule real-time sequencing technology in the de novo assembly of a eukaryotic genome.</title>
        <authorList>
            <person name="Sakai H."/>
            <person name="Naito K."/>
            <person name="Ogiso-Tanaka E."/>
            <person name="Takahashi Y."/>
            <person name="Iseki K."/>
            <person name="Muto C."/>
            <person name="Satou K."/>
            <person name="Teruya K."/>
            <person name="Shiroma A."/>
            <person name="Shimoji M."/>
            <person name="Hirano T."/>
            <person name="Itoh T."/>
            <person name="Kaga A."/>
            <person name="Tomooka N."/>
        </authorList>
    </citation>
    <scope>NUCLEOTIDE SEQUENCE [LARGE SCALE GENOMIC DNA]</scope>
    <source>
        <strain evidence="4">cv. Shumari</strain>
    </source>
</reference>
<organism evidence="3 4">
    <name type="scientific">Vigna angularis var. angularis</name>
    <dbReference type="NCBI Taxonomy" id="157739"/>
    <lineage>
        <taxon>Eukaryota</taxon>
        <taxon>Viridiplantae</taxon>
        <taxon>Streptophyta</taxon>
        <taxon>Embryophyta</taxon>
        <taxon>Tracheophyta</taxon>
        <taxon>Spermatophyta</taxon>
        <taxon>Magnoliopsida</taxon>
        <taxon>eudicotyledons</taxon>
        <taxon>Gunneridae</taxon>
        <taxon>Pentapetalae</taxon>
        <taxon>rosids</taxon>
        <taxon>fabids</taxon>
        <taxon>Fabales</taxon>
        <taxon>Fabaceae</taxon>
        <taxon>Papilionoideae</taxon>
        <taxon>50 kb inversion clade</taxon>
        <taxon>NPAAA clade</taxon>
        <taxon>indigoferoid/millettioid clade</taxon>
        <taxon>Phaseoleae</taxon>
        <taxon>Vigna</taxon>
    </lineage>
</organism>
<dbReference type="PANTHER" id="PTHR37610">
    <property type="entry name" value="CCHC-TYPE DOMAIN-CONTAINING PROTEIN"/>
    <property type="match status" value="1"/>
</dbReference>
<protein>
    <recommendedName>
        <fullName evidence="2">Retrotransposon Copia-like N-terminal domain-containing protein</fullName>
    </recommendedName>
</protein>
<feature type="compositionally biased region" description="Basic and acidic residues" evidence="1">
    <location>
        <begin position="60"/>
        <end position="75"/>
    </location>
</feature>
<accession>A0A0S3QWP8</accession>
<feature type="non-terminal residue" evidence="3">
    <location>
        <position position="83"/>
    </location>
</feature>
<dbReference type="InterPro" id="IPR029472">
    <property type="entry name" value="Copia-like_N"/>
</dbReference>
<evidence type="ECO:0000313" key="3">
    <source>
        <dbReference type="EMBL" id="BAT72764.1"/>
    </source>
</evidence>
<keyword evidence="4" id="KW-1185">Reference proteome</keyword>
<feature type="region of interest" description="Disordered" evidence="1">
    <location>
        <begin position="60"/>
        <end position="83"/>
    </location>
</feature>
<dbReference type="PANTHER" id="PTHR37610:SF55">
    <property type="entry name" value="RETROTRANSPOSON COPIA-LIKE N-TERMINAL DOMAIN-CONTAINING PROTEIN"/>
    <property type="match status" value="1"/>
</dbReference>
<dbReference type="Pfam" id="PF14244">
    <property type="entry name" value="Retrotran_gag_3"/>
    <property type="match status" value="1"/>
</dbReference>
<gene>
    <name evidence="3" type="primary">Vigan.01G020100</name>
    <name evidence="3" type="ORF">VIGAN_01020100</name>
</gene>
<evidence type="ECO:0000256" key="1">
    <source>
        <dbReference type="SAM" id="MobiDB-lite"/>
    </source>
</evidence>
<feature type="domain" description="Retrotransposon Copia-like N-terminal" evidence="2">
    <location>
        <begin position="14"/>
        <end position="60"/>
    </location>
</feature>
<evidence type="ECO:0000313" key="4">
    <source>
        <dbReference type="Proteomes" id="UP000291084"/>
    </source>
</evidence>
<dbReference type="Proteomes" id="UP000291084">
    <property type="component" value="Chromosome 1"/>
</dbReference>